<dbReference type="Gene3D" id="3.40.1730.10">
    <property type="entry name" value="pa0076 domain"/>
    <property type="match status" value="1"/>
</dbReference>
<keyword evidence="2" id="KW-1185">Reference proteome</keyword>
<accession>A0ABU5IRI8</accession>
<dbReference type="NCBIfam" id="TIGR03373">
    <property type="entry name" value="VI_minor_4"/>
    <property type="match status" value="1"/>
</dbReference>
<sequence length="207" mass="21543">MSQTPVTTLTPAMAPTPAALLPGWYGKLPHLGDFASRRLPDAFIVGWDAWLGQALAVSRQALGGRWLAGYLVAPIVRFWLAPGLLGAGAWAGLVMPSVDRVGRHFPLTVAQAGVPLAQAQAAPGWFAALDAAMRLALDVDFTVDDLERTLAQAVRHSPLPAPAGEAAAPEAAAGSLWWFPSAGGELRCHFDALPPVQALSGLLGACA</sequence>
<dbReference type="InterPro" id="IPR038225">
    <property type="entry name" value="TagF_sf"/>
</dbReference>
<evidence type="ECO:0000313" key="2">
    <source>
        <dbReference type="Proteomes" id="UP001293718"/>
    </source>
</evidence>
<dbReference type="Pfam" id="PF09867">
    <property type="entry name" value="TagF_N"/>
    <property type="match status" value="1"/>
</dbReference>
<dbReference type="InterPro" id="IPR017748">
    <property type="entry name" value="TagF"/>
</dbReference>
<gene>
    <name evidence="1" type="primary">tagF</name>
    <name evidence="1" type="ORF">SM757_33425</name>
</gene>
<reference evidence="1 2" key="1">
    <citation type="submission" date="2023-11" db="EMBL/GenBank/DDBJ databases">
        <title>Draft genome of Azohydromonas lata strain H1 (DSM1123), a polyhydroxyalkanoate producer.</title>
        <authorList>
            <person name="Traversa D."/>
            <person name="D'Addabbo P."/>
            <person name="Pazzani C."/>
            <person name="Manzari C."/>
            <person name="Chiara M."/>
            <person name="Scrascia M."/>
        </authorList>
    </citation>
    <scope>NUCLEOTIDE SEQUENCE [LARGE SCALE GENOMIC DNA]</scope>
    <source>
        <strain evidence="1 2">H1</strain>
    </source>
</reference>
<dbReference type="Proteomes" id="UP001293718">
    <property type="component" value="Unassembled WGS sequence"/>
</dbReference>
<comment type="caution">
    <text evidence="1">The sequence shown here is derived from an EMBL/GenBank/DDBJ whole genome shotgun (WGS) entry which is preliminary data.</text>
</comment>
<evidence type="ECO:0000313" key="1">
    <source>
        <dbReference type="EMBL" id="MDZ5461490.1"/>
    </source>
</evidence>
<dbReference type="RefSeq" id="WP_322468640.1">
    <property type="nucleotide sequence ID" value="NZ_JAXOJX010000119.1"/>
</dbReference>
<organism evidence="1 2">
    <name type="scientific">Azohydromonas lata</name>
    <dbReference type="NCBI Taxonomy" id="45677"/>
    <lineage>
        <taxon>Bacteria</taxon>
        <taxon>Pseudomonadati</taxon>
        <taxon>Pseudomonadota</taxon>
        <taxon>Betaproteobacteria</taxon>
        <taxon>Burkholderiales</taxon>
        <taxon>Sphaerotilaceae</taxon>
        <taxon>Azohydromonas</taxon>
    </lineage>
</organism>
<protein>
    <submittedName>
        <fullName evidence="1">Type VI secretion system-associated protein TagF</fullName>
    </submittedName>
</protein>
<proteinExistence type="predicted"/>
<name>A0ABU5IRI8_9BURK</name>
<dbReference type="EMBL" id="JAXOJX010000119">
    <property type="protein sequence ID" value="MDZ5461490.1"/>
    <property type="molecule type" value="Genomic_DNA"/>
</dbReference>